<dbReference type="OMA" id="HYVEPLP"/>
<keyword evidence="1" id="KW-0805">Transcription regulation</keyword>
<dbReference type="Pfam" id="PF00439">
    <property type="entry name" value="Bromodomain"/>
    <property type="match status" value="1"/>
</dbReference>
<feature type="compositionally biased region" description="Low complexity" evidence="5">
    <location>
        <begin position="359"/>
        <end position="370"/>
    </location>
</feature>
<feature type="domain" description="Bromo" evidence="6">
    <location>
        <begin position="243"/>
        <end position="315"/>
    </location>
</feature>
<proteinExistence type="predicted"/>
<feature type="compositionally biased region" description="Basic and acidic residues" evidence="5">
    <location>
        <begin position="565"/>
        <end position="574"/>
    </location>
</feature>
<evidence type="ECO:0000256" key="4">
    <source>
        <dbReference type="PROSITE-ProRule" id="PRU00035"/>
    </source>
</evidence>
<dbReference type="SUPFAM" id="SSF47370">
    <property type="entry name" value="Bromodomain"/>
    <property type="match status" value="1"/>
</dbReference>
<dbReference type="InterPro" id="IPR036427">
    <property type="entry name" value="Bromodomain-like_sf"/>
</dbReference>
<dbReference type="OrthoDB" id="21449at2759"/>
<feature type="region of interest" description="Disordered" evidence="5">
    <location>
        <begin position="61"/>
        <end position="80"/>
    </location>
</feature>
<evidence type="ECO:0000259" key="6">
    <source>
        <dbReference type="PROSITE" id="PS50014"/>
    </source>
</evidence>
<feature type="region of interest" description="Disordered" evidence="5">
    <location>
        <begin position="527"/>
        <end position="574"/>
    </location>
</feature>
<feature type="compositionally biased region" description="Low complexity" evidence="5">
    <location>
        <begin position="549"/>
        <end position="564"/>
    </location>
</feature>
<dbReference type="InterPro" id="IPR001487">
    <property type="entry name" value="Bromodomain"/>
</dbReference>
<protein>
    <recommendedName>
        <fullName evidence="10">Bromo domain-containing protein</fullName>
    </recommendedName>
</protein>
<reference evidence="8 9" key="1">
    <citation type="submission" date="2013-09" db="EMBL/GenBank/DDBJ databases">
        <title>Corchorus capsularis genome sequencing.</title>
        <authorList>
            <person name="Alam M."/>
            <person name="Haque M.S."/>
            <person name="Islam M.S."/>
            <person name="Emdad E.M."/>
            <person name="Islam M.M."/>
            <person name="Ahmed B."/>
            <person name="Halim A."/>
            <person name="Hossen Q.M.M."/>
            <person name="Hossain M.Z."/>
            <person name="Ahmed R."/>
            <person name="Khan M.M."/>
            <person name="Islam R."/>
            <person name="Rashid M.M."/>
            <person name="Khan S.A."/>
            <person name="Rahman M.S."/>
            <person name="Alam M."/>
        </authorList>
    </citation>
    <scope>NUCLEOTIDE SEQUENCE [LARGE SCALE GENOMIC DNA]</scope>
    <source>
        <strain evidence="9">cv. CVL-1</strain>
        <tissue evidence="8">Whole seedling</tissue>
    </source>
</reference>
<dbReference type="PROSITE" id="PS51525">
    <property type="entry name" value="NET"/>
    <property type="match status" value="1"/>
</dbReference>
<organism evidence="8 9">
    <name type="scientific">Corchorus capsularis</name>
    <name type="common">Jute</name>
    <dbReference type="NCBI Taxonomy" id="210143"/>
    <lineage>
        <taxon>Eukaryota</taxon>
        <taxon>Viridiplantae</taxon>
        <taxon>Streptophyta</taxon>
        <taxon>Embryophyta</taxon>
        <taxon>Tracheophyta</taxon>
        <taxon>Spermatophyta</taxon>
        <taxon>Magnoliopsida</taxon>
        <taxon>eudicotyledons</taxon>
        <taxon>Gunneridae</taxon>
        <taxon>Pentapetalae</taxon>
        <taxon>rosids</taxon>
        <taxon>malvids</taxon>
        <taxon>Malvales</taxon>
        <taxon>Malvaceae</taxon>
        <taxon>Grewioideae</taxon>
        <taxon>Apeibeae</taxon>
        <taxon>Corchorus</taxon>
    </lineage>
</organism>
<feature type="region of interest" description="Disordered" evidence="5">
    <location>
        <begin position="1"/>
        <end position="29"/>
    </location>
</feature>
<accession>A0A1R3HWW0</accession>
<dbReference type="PRINTS" id="PR00503">
    <property type="entry name" value="BROMODOMAIN"/>
</dbReference>
<name>A0A1R3HWW0_COCAP</name>
<dbReference type="STRING" id="210143.A0A1R3HWW0"/>
<dbReference type="AlphaFoldDB" id="A0A1R3HWW0"/>
<evidence type="ECO:0000313" key="9">
    <source>
        <dbReference type="Proteomes" id="UP000188268"/>
    </source>
</evidence>
<dbReference type="PANTHER" id="PTHR45926">
    <property type="entry name" value="OSJNBA0053K19.4 PROTEIN"/>
    <property type="match status" value="1"/>
</dbReference>
<sequence length="574" mass="63777">MATGKIEGEGSERNKVFARKGQSIPQKSNFVPHQTRVATTTTTDRKNSSHHLPLQTLDVVASDDSSSRNRMHQGSQKAANGIAKSGYVRHNNLVKINLNVLSKDEARGLKRKLASELEQVRGLVKKFEAKESRFSGGYANSRVSGNENVVKGSGSLVRVNSDVGSVGLPNSRHNQGLSVSVAEQDHNGSQFVDKEKRMTNVNQYNKNSEFALGKEKLRPTENTKKMKPSVGKTNGSQMGGKLMKHKYGWPFNNPVDVKGLGLHDYHTIIKHPMDLGTVKTRLNTNWYKSPREFAEDVRLTFSNAMLYNPKEQDAHIMACQLLAMFEEKWKAVESEYNPNRRVERSHDPTSRRVPAPDSAPVQTHAPTAAPAPLPLESRTLERSESMTMPADPKSTALDLTPTGSNAVLKKPKAKDPEKRDMTYEEKHRLSVNLQNLPTDKLDGVIQIIKKRNPALFQEDEEIELDIDNVDRETLWELDRYVTNYKKSLNKNKKNAEPALQASVEDDHSIQETNLEAPLLEVPKVAETVESIVPPSPIHGERQQNNEIQSSSSSSSGSDSGSSSSDSDRTDSSSE</sequence>
<feature type="compositionally biased region" description="Basic and acidic residues" evidence="5">
    <location>
        <begin position="336"/>
        <end position="350"/>
    </location>
</feature>
<evidence type="ECO:0000256" key="1">
    <source>
        <dbReference type="ARBA" id="ARBA00023015"/>
    </source>
</evidence>
<feature type="region of interest" description="Disordered" evidence="5">
    <location>
        <begin position="336"/>
        <end position="421"/>
    </location>
</feature>
<dbReference type="EMBL" id="AWWV01011056">
    <property type="protein sequence ID" value="OMO74842.1"/>
    <property type="molecule type" value="Genomic_DNA"/>
</dbReference>
<dbReference type="PROSITE" id="PS50014">
    <property type="entry name" value="BROMODOMAIN_2"/>
    <property type="match status" value="1"/>
</dbReference>
<evidence type="ECO:0000256" key="5">
    <source>
        <dbReference type="SAM" id="MobiDB-lite"/>
    </source>
</evidence>
<keyword evidence="9" id="KW-1185">Reference proteome</keyword>
<dbReference type="Gene3D" id="1.20.1270.220">
    <property type="match status" value="1"/>
</dbReference>
<dbReference type="Gramene" id="OMO74842">
    <property type="protein sequence ID" value="OMO74842"/>
    <property type="gene ID" value="CCACVL1_16437"/>
</dbReference>
<dbReference type="Gene3D" id="1.20.920.10">
    <property type="entry name" value="Bromodomain-like"/>
    <property type="match status" value="1"/>
</dbReference>
<gene>
    <name evidence="8" type="ORF">CCACVL1_16437</name>
</gene>
<evidence type="ECO:0000259" key="7">
    <source>
        <dbReference type="PROSITE" id="PS51525"/>
    </source>
</evidence>
<dbReference type="InterPro" id="IPR027353">
    <property type="entry name" value="NET_dom"/>
</dbReference>
<comment type="caution">
    <text evidence="8">The sequence shown here is derived from an EMBL/GenBank/DDBJ whole genome shotgun (WGS) entry which is preliminary data.</text>
</comment>
<evidence type="ECO:0000313" key="8">
    <source>
        <dbReference type="EMBL" id="OMO74842.1"/>
    </source>
</evidence>
<dbReference type="Pfam" id="PF17035">
    <property type="entry name" value="BET"/>
    <property type="match status" value="1"/>
</dbReference>
<evidence type="ECO:0000256" key="3">
    <source>
        <dbReference type="ARBA" id="ARBA00023163"/>
    </source>
</evidence>
<keyword evidence="2 4" id="KW-0103">Bromodomain</keyword>
<keyword evidence="3" id="KW-0804">Transcription</keyword>
<evidence type="ECO:0008006" key="10">
    <source>
        <dbReference type="Google" id="ProtNLM"/>
    </source>
</evidence>
<evidence type="ECO:0000256" key="2">
    <source>
        <dbReference type="ARBA" id="ARBA00023117"/>
    </source>
</evidence>
<dbReference type="InterPro" id="IPR038336">
    <property type="entry name" value="NET_sf"/>
</dbReference>
<feature type="compositionally biased region" description="Basic and acidic residues" evidence="5">
    <location>
        <begin position="1"/>
        <end position="15"/>
    </location>
</feature>
<feature type="domain" description="NET" evidence="7">
    <location>
        <begin position="411"/>
        <end position="492"/>
    </location>
</feature>
<dbReference type="SMART" id="SM00297">
    <property type="entry name" value="BROMO"/>
    <property type="match status" value="1"/>
</dbReference>
<dbReference type="Proteomes" id="UP000188268">
    <property type="component" value="Unassembled WGS sequence"/>
</dbReference>